<reference evidence="2 3" key="1">
    <citation type="submission" date="2017-03" db="EMBL/GenBank/DDBJ databases">
        <title>Phylogenomics and comparative genomics of Lactobacillus salivarius, a mammalian gut commensal.</title>
        <authorList>
            <person name="Harris H.M."/>
        </authorList>
    </citation>
    <scope>NUCLEOTIDE SEQUENCE [LARGE SCALE GENOMIC DNA]</scope>
    <source>
        <strain evidence="2 3">JCM 1047</strain>
    </source>
</reference>
<dbReference type="AlphaFoldDB" id="A0A1V9RC57"/>
<evidence type="ECO:0000256" key="1">
    <source>
        <dbReference type="SAM" id="Phobius"/>
    </source>
</evidence>
<keyword evidence="1" id="KW-0812">Transmembrane</keyword>
<feature type="transmembrane region" description="Helical" evidence="1">
    <location>
        <begin position="6"/>
        <end position="24"/>
    </location>
</feature>
<comment type="caution">
    <text evidence="2">The sequence shown here is derived from an EMBL/GenBank/DDBJ whole genome shotgun (WGS) entry which is preliminary data.</text>
</comment>
<evidence type="ECO:0000313" key="3">
    <source>
        <dbReference type="Proteomes" id="UP000192575"/>
    </source>
</evidence>
<dbReference type="EMBL" id="NBEF01000017">
    <property type="protein sequence ID" value="OQQ90531.1"/>
    <property type="molecule type" value="Genomic_DNA"/>
</dbReference>
<feature type="transmembrane region" description="Helical" evidence="1">
    <location>
        <begin position="116"/>
        <end position="136"/>
    </location>
</feature>
<evidence type="ECO:0000313" key="2">
    <source>
        <dbReference type="EMBL" id="OQQ90531.1"/>
    </source>
</evidence>
<feature type="transmembrane region" description="Helical" evidence="1">
    <location>
        <begin position="86"/>
        <end position="104"/>
    </location>
</feature>
<sequence length="254" mass="29262">MDFALILTNAASIATIVSLVYDILKNFFFSKKESIYIDNSTNISNNITFNNTIKLIDNDDNSTYDTIIFFISLLLSATIFKFITFLAFGAWILLFITAFIMIFSKKILFNSIKDKSKAYITLIVYILFLVFILRSSSNPNFVFKSTDLRSFSGVLSVFKENLFIIKDYLFSFNNNIQQKVICISSLLIVGIALNVIVTCFKIILYLKKNNTLPKVNLYTYISFLLINYLSFYYSYQVSNLIKAILDFIHSYLNS</sequence>
<organism evidence="2 3">
    <name type="scientific">Ligilactobacillus salivarius</name>
    <dbReference type="NCBI Taxonomy" id="1624"/>
    <lineage>
        <taxon>Bacteria</taxon>
        <taxon>Bacillati</taxon>
        <taxon>Bacillota</taxon>
        <taxon>Bacilli</taxon>
        <taxon>Lactobacillales</taxon>
        <taxon>Lactobacillaceae</taxon>
        <taxon>Ligilactobacillus</taxon>
    </lineage>
</organism>
<dbReference type="Proteomes" id="UP000192575">
    <property type="component" value="Unassembled WGS sequence"/>
</dbReference>
<feature type="transmembrane region" description="Helical" evidence="1">
    <location>
        <begin position="217"/>
        <end position="235"/>
    </location>
</feature>
<protein>
    <submittedName>
        <fullName evidence="2">Uncharacterized protein</fullName>
    </submittedName>
</protein>
<proteinExistence type="predicted"/>
<name>A0A1V9RC57_9LACO</name>
<dbReference type="RefSeq" id="WP_081534326.1">
    <property type="nucleotide sequence ID" value="NZ_CP027644.1"/>
</dbReference>
<feature type="transmembrane region" description="Helical" evidence="1">
    <location>
        <begin position="181"/>
        <end position="205"/>
    </location>
</feature>
<gene>
    <name evidence="2" type="ORF">B6U56_04395</name>
</gene>
<keyword evidence="1" id="KW-1133">Transmembrane helix</keyword>
<keyword evidence="1" id="KW-0472">Membrane</keyword>
<accession>A0A1V9RC57</accession>